<gene>
    <name evidence="4" type="ORF">DEH80_08665</name>
</gene>
<name>A0A363ULM7_9GAMM</name>
<evidence type="ECO:0000256" key="2">
    <source>
        <dbReference type="ARBA" id="ARBA00023315"/>
    </source>
</evidence>
<keyword evidence="1 4" id="KW-0808">Transferase</keyword>
<protein>
    <submittedName>
        <fullName evidence="4">GNAT family N-acetyltransferase</fullName>
    </submittedName>
</protein>
<dbReference type="GO" id="GO:0016747">
    <property type="term" value="F:acyltransferase activity, transferring groups other than amino-acyl groups"/>
    <property type="evidence" value="ECO:0007669"/>
    <property type="project" value="InterPro"/>
</dbReference>
<dbReference type="SUPFAM" id="SSF55729">
    <property type="entry name" value="Acyl-CoA N-acyltransferases (Nat)"/>
    <property type="match status" value="1"/>
</dbReference>
<dbReference type="Gene3D" id="3.40.630.30">
    <property type="match status" value="1"/>
</dbReference>
<dbReference type="CDD" id="cd04301">
    <property type="entry name" value="NAT_SF"/>
    <property type="match status" value="1"/>
</dbReference>
<evidence type="ECO:0000256" key="1">
    <source>
        <dbReference type="ARBA" id="ARBA00022679"/>
    </source>
</evidence>
<organism evidence="4 5">
    <name type="scientific">Abyssibacter profundi</name>
    <dbReference type="NCBI Taxonomy" id="2182787"/>
    <lineage>
        <taxon>Bacteria</taxon>
        <taxon>Pseudomonadati</taxon>
        <taxon>Pseudomonadota</taxon>
        <taxon>Gammaproteobacteria</taxon>
        <taxon>Chromatiales</taxon>
        <taxon>Oceanococcaceae</taxon>
        <taxon>Abyssibacter</taxon>
    </lineage>
</organism>
<dbReference type="RefSeq" id="WP_109720094.1">
    <property type="nucleotide sequence ID" value="NZ_QEQK01000006.1"/>
</dbReference>
<keyword evidence="2" id="KW-0012">Acyltransferase</keyword>
<dbReference type="InterPro" id="IPR000182">
    <property type="entry name" value="GNAT_dom"/>
</dbReference>
<dbReference type="AlphaFoldDB" id="A0A363ULM7"/>
<dbReference type="EMBL" id="QEQK01000006">
    <property type="protein sequence ID" value="PWN56323.1"/>
    <property type="molecule type" value="Genomic_DNA"/>
</dbReference>
<reference evidence="4 5" key="1">
    <citation type="submission" date="2018-05" db="EMBL/GenBank/DDBJ databases">
        <title>Abyssibacter profundi OUC007T gen. nov., sp. nov, a marine bacterium isolated from seawater of the Mariana Trench.</title>
        <authorList>
            <person name="Zhou S."/>
        </authorList>
    </citation>
    <scope>NUCLEOTIDE SEQUENCE [LARGE SCALE GENOMIC DNA]</scope>
    <source>
        <strain evidence="4 5">OUC007</strain>
    </source>
</reference>
<dbReference type="PROSITE" id="PS51186">
    <property type="entry name" value="GNAT"/>
    <property type="match status" value="1"/>
</dbReference>
<dbReference type="InterPro" id="IPR050832">
    <property type="entry name" value="Bact_Acetyltransf"/>
</dbReference>
<keyword evidence="5" id="KW-1185">Reference proteome</keyword>
<comment type="caution">
    <text evidence="4">The sequence shown here is derived from an EMBL/GenBank/DDBJ whole genome shotgun (WGS) entry which is preliminary data.</text>
</comment>
<proteinExistence type="predicted"/>
<evidence type="ECO:0000313" key="5">
    <source>
        <dbReference type="Proteomes" id="UP000251800"/>
    </source>
</evidence>
<dbReference type="InterPro" id="IPR016181">
    <property type="entry name" value="Acyl_CoA_acyltransferase"/>
</dbReference>
<dbReference type="PANTHER" id="PTHR43877">
    <property type="entry name" value="AMINOALKYLPHOSPHONATE N-ACETYLTRANSFERASE-RELATED-RELATED"/>
    <property type="match status" value="1"/>
</dbReference>
<dbReference type="Pfam" id="PF00583">
    <property type="entry name" value="Acetyltransf_1"/>
    <property type="match status" value="1"/>
</dbReference>
<evidence type="ECO:0000259" key="3">
    <source>
        <dbReference type="PROSITE" id="PS51186"/>
    </source>
</evidence>
<dbReference type="Proteomes" id="UP000251800">
    <property type="component" value="Unassembled WGS sequence"/>
</dbReference>
<accession>A0A363ULM7</accession>
<feature type="domain" description="N-acetyltransferase" evidence="3">
    <location>
        <begin position="17"/>
        <end position="161"/>
    </location>
</feature>
<dbReference type="OrthoDB" id="9799601at2"/>
<sequence length="162" mass="17566">MNLIVNQADYRDPIHAQAIRDLLAAYAADPMGGGKTLAADVLDRVVPELAKRQDAFTLLAWVDGEAVGFSNCFEGFSTFAARPVVNIHDLAVRPDHRGRGISQALLAAIEQEARARGACKLTLEVLSHNHVAQAAYTRWGFKGYALDPSAGHALFWEKPLTG</sequence>
<evidence type="ECO:0000313" key="4">
    <source>
        <dbReference type="EMBL" id="PWN56323.1"/>
    </source>
</evidence>